<name>A0A562NLW6_9RHOB</name>
<protein>
    <submittedName>
        <fullName evidence="1">Uncharacterized protein</fullName>
    </submittedName>
</protein>
<keyword evidence="2" id="KW-1185">Reference proteome</keyword>
<dbReference type="AlphaFoldDB" id="A0A562NLW6"/>
<sequence length="83" mass="9379">MPDTIKAIAARAKALSEDPTFLDVMQRIRERQIAVFLDASSTPEAREEAHVLIRALEAITNQLKSDEDDWAFEQKKGQHRGSD</sequence>
<proteinExistence type="predicted"/>
<dbReference type="EMBL" id="VLKU01000008">
    <property type="protein sequence ID" value="TWI32736.1"/>
    <property type="molecule type" value="Genomic_DNA"/>
</dbReference>
<evidence type="ECO:0000313" key="1">
    <source>
        <dbReference type="EMBL" id="TWI32736.1"/>
    </source>
</evidence>
<gene>
    <name evidence="1" type="ORF">IQ24_02611</name>
</gene>
<dbReference type="Proteomes" id="UP000316225">
    <property type="component" value="Unassembled WGS sequence"/>
</dbReference>
<accession>A0A562NLW6</accession>
<comment type="caution">
    <text evidence="1">The sequence shown here is derived from an EMBL/GenBank/DDBJ whole genome shotgun (WGS) entry which is preliminary data.</text>
</comment>
<evidence type="ECO:0000313" key="2">
    <source>
        <dbReference type="Proteomes" id="UP000316225"/>
    </source>
</evidence>
<dbReference type="RefSeq" id="WP_145398526.1">
    <property type="nucleotide sequence ID" value="NZ_VLKU01000008.1"/>
</dbReference>
<organism evidence="1 2">
    <name type="scientific">Paracoccus sulfuroxidans</name>
    <dbReference type="NCBI Taxonomy" id="384678"/>
    <lineage>
        <taxon>Bacteria</taxon>
        <taxon>Pseudomonadati</taxon>
        <taxon>Pseudomonadota</taxon>
        <taxon>Alphaproteobacteria</taxon>
        <taxon>Rhodobacterales</taxon>
        <taxon>Paracoccaceae</taxon>
        <taxon>Paracoccus</taxon>
    </lineage>
</organism>
<reference evidence="1 2" key="1">
    <citation type="journal article" date="2015" name="Stand. Genomic Sci.">
        <title>Genomic Encyclopedia of Bacterial and Archaeal Type Strains, Phase III: the genomes of soil and plant-associated and newly described type strains.</title>
        <authorList>
            <person name="Whitman W.B."/>
            <person name="Woyke T."/>
            <person name="Klenk H.P."/>
            <person name="Zhou Y."/>
            <person name="Lilburn T.G."/>
            <person name="Beck B.J."/>
            <person name="De Vos P."/>
            <person name="Vandamme P."/>
            <person name="Eisen J.A."/>
            <person name="Garrity G."/>
            <person name="Hugenholtz P."/>
            <person name="Kyrpides N.C."/>
        </authorList>
    </citation>
    <scope>NUCLEOTIDE SEQUENCE [LARGE SCALE GENOMIC DNA]</scope>
    <source>
        <strain evidence="1 2">CGMCC 1.5364</strain>
    </source>
</reference>